<keyword evidence="5" id="KW-1185">Reference proteome</keyword>
<protein>
    <submittedName>
        <fullName evidence="4">Peptide/nickel transport system substrate-binding protein</fullName>
    </submittedName>
</protein>
<proteinExistence type="predicted"/>
<dbReference type="GO" id="GO:0015833">
    <property type="term" value="P:peptide transport"/>
    <property type="evidence" value="ECO:0007669"/>
    <property type="project" value="TreeGrafter"/>
</dbReference>
<gene>
    <name evidence="4" type="ORF">J2S35_001406</name>
</gene>
<dbReference type="GO" id="GO:0043190">
    <property type="term" value="C:ATP-binding cassette (ABC) transporter complex"/>
    <property type="evidence" value="ECO:0007669"/>
    <property type="project" value="InterPro"/>
</dbReference>
<feature type="compositionally biased region" description="Basic and acidic residues" evidence="1">
    <location>
        <begin position="46"/>
        <end position="56"/>
    </location>
</feature>
<evidence type="ECO:0000259" key="3">
    <source>
        <dbReference type="Pfam" id="PF00496"/>
    </source>
</evidence>
<feature type="domain" description="Solute-binding protein family 5" evidence="3">
    <location>
        <begin position="120"/>
        <end position="483"/>
    </location>
</feature>
<dbReference type="RefSeq" id="WP_309851516.1">
    <property type="nucleotide sequence ID" value="NZ_BAAAIU010000015.1"/>
</dbReference>
<feature type="chain" id="PRO_5042098708" evidence="2">
    <location>
        <begin position="29"/>
        <end position="568"/>
    </location>
</feature>
<evidence type="ECO:0000256" key="2">
    <source>
        <dbReference type="SAM" id="SignalP"/>
    </source>
</evidence>
<name>A0AAE3YI58_9MICC</name>
<dbReference type="Gene3D" id="3.40.190.10">
    <property type="entry name" value="Periplasmic binding protein-like II"/>
    <property type="match status" value="1"/>
</dbReference>
<dbReference type="PIRSF" id="PIRSF002741">
    <property type="entry name" value="MppA"/>
    <property type="match status" value="1"/>
</dbReference>
<dbReference type="Proteomes" id="UP001247307">
    <property type="component" value="Unassembled WGS sequence"/>
</dbReference>
<organism evidence="4 5">
    <name type="scientific">Falsarthrobacter nasiphocae</name>
    <dbReference type="NCBI Taxonomy" id="189863"/>
    <lineage>
        <taxon>Bacteria</taxon>
        <taxon>Bacillati</taxon>
        <taxon>Actinomycetota</taxon>
        <taxon>Actinomycetes</taxon>
        <taxon>Micrococcales</taxon>
        <taxon>Micrococcaceae</taxon>
        <taxon>Falsarthrobacter</taxon>
    </lineage>
</organism>
<dbReference type="InterPro" id="IPR039424">
    <property type="entry name" value="SBP_5"/>
</dbReference>
<dbReference type="PANTHER" id="PTHR30290:SF65">
    <property type="entry name" value="MONOACYL PHOSPHATIDYLINOSITOL TETRAMANNOSIDE-BINDING PROTEIN LPQW-RELATED"/>
    <property type="match status" value="1"/>
</dbReference>
<sequence>MTIKGNRPRASRTMMVSTVAVLSSLVLAGCGGASGEKKGPAAGKEGSTKIDENPQPVEKLEKGGTLQLSVGGLGPDFNRFSANGNTVDLSTINGPMNNASLWESEADGKPVPKKDYLLDAKSEVKGGKQVITYTLNPKATRNDGTPIDWKTLKNQAEVFSGKNKDYALVTTAGYEDIEKVERGKDDRQAIVTMKKEFYPWEDLFTGLMHPAINTPDIFNKGFAKPRPEWMAGPFKLEKYDSSAKIISMVPNEKWWGNKPLLDKVIFRAMESQATIPAFKNGELDAVGIATFSRYQQASGTPNSEERRGQRLSTIGMVFNAKADSPVKDLKVRKAIWQATDPAPLREVRFKGLNWDETRPGSWMSMPFSPYYEDNLPVKFSREDASKTLEEAGWKKGSDGIFAKDGKKLTVSLTTFGDDTTGAAQAQTYQKQLKEAGIDLKIDNKASSQFQETIAKRQYEIVFLSYTVGSDPTSVPKQYYHSKGENLSGTGTPEIDKMIDGAKPTDDAKERAKAANAAEKKAMEQYGMLPLFNGPTIGLYRKGLANFGPSLYKTRDWTKVGFEKGSTHK</sequence>
<reference evidence="4" key="1">
    <citation type="submission" date="2023-07" db="EMBL/GenBank/DDBJ databases">
        <title>Sequencing the genomes of 1000 actinobacteria strains.</title>
        <authorList>
            <person name="Klenk H.-P."/>
        </authorList>
    </citation>
    <scope>NUCLEOTIDE SEQUENCE</scope>
    <source>
        <strain evidence="4">DSM 13988</strain>
    </source>
</reference>
<dbReference type="PANTHER" id="PTHR30290">
    <property type="entry name" value="PERIPLASMIC BINDING COMPONENT OF ABC TRANSPORTER"/>
    <property type="match status" value="1"/>
</dbReference>
<dbReference type="InterPro" id="IPR000914">
    <property type="entry name" value="SBP_5_dom"/>
</dbReference>
<dbReference type="EMBL" id="JAVDUI010000001">
    <property type="protein sequence ID" value="MDR6892466.1"/>
    <property type="molecule type" value="Genomic_DNA"/>
</dbReference>
<dbReference type="Gene3D" id="3.10.105.10">
    <property type="entry name" value="Dipeptide-binding Protein, Domain 3"/>
    <property type="match status" value="1"/>
</dbReference>
<dbReference type="GO" id="GO:1904680">
    <property type="term" value="F:peptide transmembrane transporter activity"/>
    <property type="evidence" value="ECO:0007669"/>
    <property type="project" value="TreeGrafter"/>
</dbReference>
<dbReference type="Gene3D" id="3.90.76.10">
    <property type="entry name" value="Dipeptide-binding Protein, Domain 1"/>
    <property type="match status" value="1"/>
</dbReference>
<dbReference type="Pfam" id="PF00496">
    <property type="entry name" value="SBP_bac_5"/>
    <property type="match status" value="1"/>
</dbReference>
<evidence type="ECO:0000256" key="1">
    <source>
        <dbReference type="SAM" id="MobiDB-lite"/>
    </source>
</evidence>
<evidence type="ECO:0000313" key="4">
    <source>
        <dbReference type="EMBL" id="MDR6892466.1"/>
    </source>
</evidence>
<dbReference type="InterPro" id="IPR030678">
    <property type="entry name" value="Peptide/Ni-bd"/>
</dbReference>
<dbReference type="PROSITE" id="PS51257">
    <property type="entry name" value="PROKAR_LIPOPROTEIN"/>
    <property type="match status" value="1"/>
</dbReference>
<accession>A0AAE3YI58</accession>
<dbReference type="SUPFAM" id="SSF53850">
    <property type="entry name" value="Periplasmic binding protein-like II"/>
    <property type="match status" value="1"/>
</dbReference>
<comment type="caution">
    <text evidence="4">The sequence shown here is derived from an EMBL/GenBank/DDBJ whole genome shotgun (WGS) entry which is preliminary data.</text>
</comment>
<feature type="signal peptide" evidence="2">
    <location>
        <begin position="1"/>
        <end position="28"/>
    </location>
</feature>
<dbReference type="GO" id="GO:0042597">
    <property type="term" value="C:periplasmic space"/>
    <property type="evidence" value="ECO:0007669"/>
    <property type="project" value="UniProtKB-ARBA"/>
</dbReference>
<feature type="region of interest" description="Disordered" evidence="1">
    <location>
        <begin position="34"/>
        <end position="56"/>
    </location>
</feature>
<dbReference type="AlphaFoldDB" id="A0AAE3YI58"/>
<evidence type="ECO:0000313" key="5">
    <source>
        <dbReference type="Proteomes" id="UP001247307"/>
    </source>
</evidence>
<keyword evidence="2" id="KW-0732">Signal</keyword>
<dbReference type="CDD" id="cd08501">
    <property type="entry name" value="PBP2_Lpqw"/>
    <property type="match status" value="1"/>
</dbReference>